<dbReference type="EMBL" id="CAJVQB010071982">
    <property type="protein sequence ID" value="CAG8843307.1"/>
    <property type="molecule type" value="Genomic_DNA"/>
</dbReference>
<comment type="caution">
    <text evidence="2">The sequence shown here is derived from an EMBL/GenBank/DDBJ whole genome shotgun (WGS) entry which is preliminary data.</text>
</comment>
<keyword evidence="3" id="KW-1185">Reference proteome</keyword>
<dbReference type="Proteomes" id="UP000789901">
    <property type="component" value="Unassembled WGS sequence"/>
</dbReference>
<feature type="region of interest" description="Disordered" evidence="1">
    <location>
        <begin position="1"/>
        <end position="21"/>
    </location>
</feature>
<feature type="non-terminal residue" evidence="2">
    <location>
        <position position="50"/>
    </location>
</feature>
<name>A0ABN7X0K8_GIGMA</name>
<gene>
    <name evidence="2" type="ORF">GMARGA_LOCUS36470</name>
</gene>
<sequence length="50" mass="6097">MSLQKESEYKKTSMNETLEPNIAKRQKKLKFKYPYNNNPLSWDEKVEFEL</sequence>
<feature type="compositionally biased region" description="Basic and acidic residues" evidence="1">
    <location>
        <begin position="1"/>
        <end position="13"/>
    </location>
</feature>
<protein>
    <submittedName>
        <fullName evidence="2">15613_t:CDS:1</fullName>
    </submittedName>
</protein>
<accession>A0ABN7X0K8</accession>
<evidence type="ECO:0000313" key="3">
    <source>
        <dbReference type="Proteomes" id="UP000789901"/>
    </source>
</evidence>
<evidence type="ECO:0000256" key="1">
    <source>
        <dbReference type="SAM" id="MobiDB-lite"/>
    </source>
</evidence>
<proteinExistence type="predicted"/>
<evidence type="ECO:0000313" key="2">
    <source>
        <dbReference type="EMBL" id="CAG8843307.1"/>
    </source>
</evidence>
<reference evidence="2 3" key="1">
    <citation type="submission" date="2021-06" db="EMBL/GenBank/DDBJ databases">
        <authorList>
            <person name="Kallberg Y."/>
            <person name="Tangrot J."/>
            <person name="Rosling A."/>
        </authorList>
    </citation>
    <scope>NUCLEOTIDE SEQUENCE [LARGE SCALE GENOMIC DNA]</scope>
    <source>
        <strain evidence="2 3">120-4 pot B 10/14</strain>
    </source>
</reference>
<organism evidence="2 3">
    <name type="scientific">Gigaspora margarita</name>
    <dbReference type="NCBI Taxonomy" id="4874"/>
    <lineage>
        <taxon>Eukaryota</taxon>
        <taxon>Fungi</taxon>
        <taxon>Fungi incertae sedis</taxon>
        <taxon>Mucoromycota</taxon>
        <taxon>Glomeromycotina</taxon>
        <taxon>Glomeromycetes</taxon>
        <taxon>Diversisporales</taxon>
        <taxon>Gigasporaceae</taxon>
        <taxon>Gigaspora</taxon>
    </lineage>
</organism>